<proteinExistence type="predicted"/>
<keyword evidence="2" id="KW-1185">Reference proteome</keyword>
<gene>
    <name evidence="1" type="ORF">FA95DRAFT_955171</name>
</gene>
<reference evidence="1" key="2">
    <citation type="journal article" date="2022" name="New Phytol.">
        <title>Evolutionary transition to the ectomycorrhizal habit in the genomes of a hyperdiverse lineage of mushroom-forming fungi.</title>
        <authorList>
            <person name="Looney B."/>
            <person name="Miyauchi S."/>
            <person name="Morin E."/>
            <person name="Drula E."/>
            <person name="Courty P.E."/>
            <person name="Kohler A."/>
            <person name="Kuo A."/>
            <person name="LaButti K."/>
            <person name="Pangilinan J."/>
            <person name="Lipzen A."/>
            <person name="Riley R."/>
            <person name="Andreopoulos W."/>
            <person name="He G."/>
            <person name="Johnson J."/>
            <person name="Nolan M."/>
            <person name="Tritt A."/>
            <person name="Barry K.W."/>
            <person name="Grigoriev I.V."/>
            <person name="Nagy L.G."/>
            <person name="Hibbett D."/>
            <person name="Henrissat B."/>
            <person name="Matheny P.B."/>
            <person name="Labbe J."/>
            <person name="Martin F.M."/>
        </authorList>
    </citation>
    <scope>NUCLEOTIDE SEQUENCE</scope>
    <source>
        <strain evidence="1">FP105234-sp</strain>
    </source>
</reference>
<sequence>MVYPVLNFVPLRWLLFVCSHVHHSCHFACLRCLCLSFRLSACALCLAYRVVPCIRPNRTLTLCLNYHMCILLTSSTSWFPAHSGSSCRLCSGLLRRTMVMSWTCVPSLHLGPCYVA</sequence>
<reference evidence="1" key="1">
    <citation type="submission" date="2021-02" db="EMBL/GenBank/DDBJ databases">
        <authorList>
            <consortium name="DOE Joint Genome Institute"/>
            <person name="Ahrendt S."/>
            <person name="Looney B.P."/>
            <person name="Miyauchi S."/>
            <person name="Morin E."/>
            <person name="Drula E."/>
            <person name="Courty P.E."/>
            <person name="Chicoki N."/>
            <person name="Fauchery L."/>
            <person name="Kohler A."/>
            <person name="Kuo A."/>
            <person name="Labutti K."/>
            <person name="Pangilinan J."/>
            <person name="Lipzen A."/>
            <person name="Riley R."/>
            <person name="Andreopoulos W."/>
            <person name="He G."/>
            <person name="Johnson J."/>
            <person name="Barry K.W."/>
            <person name="Grigoriev I.V."/>
            <person name="Nagy L."/>
            <person name="Hibbett D."/>
            <person name="Henrissat B."/>
            <person name="Matheny P.B."/>
            <person name="Labbe J."/>
            <person name="Martin F."/>
        </authorList>
    </citation>
    <scope>NUCLEOTIDE SEQUENCE</scope>
    <source>
        <strain evidence="1">FP105234-sp</strain>
    </source>
</reference>
<dbReference type="Proteomes" id="UP000814033">
    <property type="component" value="Unassembled WGS sequence"/>
</dbReference>
<evidence type="ECO:0000313" key="2">
    <source>
        <dbReference type="Proteomes" id="UP000814033"/>
    </source>
</evidence>
<evidence type="ECO:0000313" key="1">
    <source>
        <dbReference type="EMBL" id="KAI0039978.1"/>
    </source>
</evidence>
<accession>A0ACB8R7J4</accession>
<protein>
    <submittedName>
        <fullName evidence="1">Uncharacterized protein</fullName>
    </submittedName>
</protein>
<name>A0ACB8R7J4_9AGAM</name>
<comment type="caution">
    <text evidence="1">The sequence shown here is derived from an EMBL/GenBank/DDBJ whole genome shotgun (WGS) entry which is preliminary data.</text>
</comment>
<dbReference type="EMBL" id="MU276241">
    <property type="protein sequence ID" value="KAI0039978.1"/>
    <property type="molecule type" value="Genomic_DNA"/>
</dbReference>
<organism evidence="1 2">
    <name type="scientific">Auriscalpium vulgare</name>
    <dbReference type="NCBI Taxonomy" id="40419"/>
    <lineage>
        <taxon>Eukaryota</taxon>
        <taxon>Fungi</taxon>
        <taxon>Dikarya</taxon>
        <taxon>Basidiomycota</taxon>
        <taxon>Agaricomycotina</taxon>
        <taxon>Agaricomycetes</taxon>
        <taxon>Russulales</taxon>
        <taxon>Auriscalpiaceae</taxon>
        <taxon>Auriscalpium</taxon>
    </lineage>
</organism>